<name>A0A6H5IN54_9HYME</name>
<keyword evidence="3" id="KW-1185">Reference proteome</keyword>
<reference evidence="2 3" key="1">
    <citation type="submission" date="2020-02" db="EMBL/GenBank/DDBJ databases">
        <authorList>
            <person name="Ferguson B K."/>
        </authorList>
    </citation>
    <scope>NUCLEOTIDE SEQUENCE [LARGE SCALE GENOMIC DNA]</scope>
</reference>
<feature type="region of interest" description="Disordered" evidence="1">
    <location>
        <begin position="199"/>
        <end position="220"/>
    </location>
</feature>
<gene>
    <name evidence="2" type="ORF">TBRA_LOCUS10703</name>
</gene>
<evidence type="ECO:0000313" key="3">
    <source>
        <dbReference type="Proteomes" id="UP000479190"/>
    </source>
</evidence>
<sequence length="259" mass="29992">MLFECIDELQQQQWTMSLLIDAQDKWGDTPLLLALKRRGSDTPMTFSSRLCERVSRTFFRDWALDPFLELIHYRLPIECCEMVIEELRNQDLYNVCLARLRVEARDYNHVCDHCYFMYAHCGADVVHAQSYRNAHRGATGFITGRVHAPRGITCQRALVINIYECTKLPLQYEKIIVRNLSSLSVSRKARVMTVCGRCSSSSNKHPLHPPQNRTLAGRATEHKSCTHYKRSFSVHELTSELSLARPIMCTRTCVIYIYI</sequence>
<protein>
    <submittedName>
        <fullName evidence="2">Uncharacterized protein</fullName>
    </submittedName>
</protein>
<organism evidence="2 3">
    <name type="scientific">Trichogramma brassicae</name>
    <dbReference type="NCBI Taxonomy" id="86971"/>
    <lineage>
        <taxon>Eukaryota</taxon>
        <taxon>Metazoa</taxon>
        <taxon>Ecdysozoa</taxon>
        <taxon>Arthropoda</taxon>
        <taxon>Hexapoda</taxon>
        <taxon>Insecta</taxon>
        <taxon>Pterygota</taxon>
        <taxon>Neoptera</taxon>
        <taxon>Endopterygota</taxon>
        <taxon>Hymenoptera</taxon>
        <taxon>Apocrita</taxon>
        <taxon>Proctotrupomorpha</taxon>
        <taxon>Chalcidoidea</taxon>
        <taxon>Trichogrammatidae</taxon>
        <taxon>Trichogramma</taxon>
    </lineage>
</organism>
<dbReference type="AlphaFoldDB" id="A0A6H5IN54"/>
<dbReference type="EMBL" id="CADCXV010000928">
    <property type="protein sequence ID" value="CAB0038936.1"/>
    <property type="molecule type" value="Genomic_DNA"/>
</dbReference>
<evidence type="ECO:0000256" key="1">
    <source>
        <dbReference type="SAM" id="MobiDB-lite"/>
    </source>
</evidence>
<dbReference type="Proteomes" id="UP000479190">
    <property type="component" value="Unassembled WGS sequence"/>
</dbReference>
<proteinExistence type="predicted"/>
<evidence type="ECO:0000313" key="2">
    <source>
        <dbReference type="EMBL" id="CAB0038936.1"/>
    </source>
</evidence>
<accession>A0A6H5IN54</accession>